<evidence type="ECO:0000256" key="1">
    <source>
        <dbReference type="SAM" id="Coils"/>
    </source>
</evidence>
<dbReference type="Proteomes" id="UP001381174">
    <property type="component" value="Unassembled WGS sequence"/>
</dbReference>
<proteinExistence type="predicted"/>
<comment type="caution">
    <text evidence="3">The sequence shown here is derived from an EMBL/GenBank/DDBJ whole genome shotgun (WGS) entry which is preliminary data.</text>
</comment>
<sequence>MRHTTIAFAFVAGLALGLPAHAHGAHFHESCSFGTEYDVAVKPDGILFERSGGTPASVFMHDGALRVDGRPVTVSPADASRLREYESQVRGLLPEVASIAREGVDIGFDALTTVVATFADTADERARLTAQLNDQHRQALASVDNGLGRGVWRQHGVEDLMEHQVGDAVATLVSTVTANAVKAALSGDQSKVAALEARADALERTIDKEVDARADKLGERADALCPRMARLDQLQQQFQFRLQDGSRLALVDHDDNEAAH</sequence>
<dbReference type="Pfam" id="PF11101">
    <property type="entry name" value="DUF2884"/>
    <property type="match status" value="1"/>
</dbReference>
<evidence type="ECO:0000313" key="3">
    <source>
        <dbReference type="EMBL" id="MEI7035549.1"/>
    </source>
</evidence>
<gene>
    <name evidence="3" type="ORF">WAT24_02120</name>
</gene>
<name>A0ABU8J7N6_9GAMM</name>
<dbReference type="RefSeq" id="WP_336806157.1">
    <property type="nucleotide sequence ID" value="NZ_JBBBNY010000001.1"/>
</dbReference>
<dbReference type="InterPro" id="IPR021307">
    <property type="entry name" value="DUF2884"/>
</dbReference>
<evidence type="ECO:0000313" key="4">
    <source>
        <dbReference type="Proteomes" id="UP001381174"/>
    </source>
</evidence>
<dbReference type="EMBL" id="JBBBNY010000001">
    <property type="protein sequence ID" value="MEI7035549.1"/>
    <property type="molecule type" value="Genomic_DNA"/>
</dbReference>
<accession>A0ABU8J7N6</accession>
<protein>
    <submittedName>
        <fullName evidence="3">DUF2884 family protein</fullName>
    </submittedName>
</protein>
<organism evidence="3 4">
    <name type="scientific">Fulvimonas yonginensis</name>
    <dbReference type="NCBI Taxonomy" id="1495200"/>
    <lineage>
        <taxon>Bacteria</taxon>
        <taxon>Pseudomonadati</taxon>
        <taxon>Pseudomonadota</taxon>
        <taxon>Gammaproteobacteria</taxon>
        <taxon>Lysobacterales</taxon>
        <taxon>Rhodanobacteraceae</taxon>
        <taxon>Fulvimonas</taxon>
    </lineage>
</organism>
<evidence type="ECO:0000256" key="2">
    <source>
        <dbReference type="SAM" id="SignalP"/>
    </source>
</evidence>
<reference evidence="3 4" key="1">
    <citation type="journal article" date="2014" name="Int. J. Syst. Evol. Microbiol.">
        <title>Fulvimonas yonginensis sp. nov., isolated from greenhouse soil, and emended description of the genus Fulvimonas.</title>
        <authorList>
            <person name="Ahn J.H."/>
            <person name="Kim S.J."/>
            <person name="Weon H.Y."/>
            <person name="Hong S.B."/>
            <person name="Seok S.J."/>
            <person name="Kwon S.W."/>
        </authorList>
    </citation>
    <scope>NUCLEOTIDE SEQUENCE [LARGE SCALE GENOMIC DNA]</scope>
    <source>
        <strain evidence="3 4">KACC 16952</strain>
    </source>
</reference>
<keyword evidence="2" id="KW-0732">Signal</keyword>
<feature type="chain" id="PRO_5045098268" evidence="2">
    <location>
        <begin position="23"/>
        <end position="260"/>
    </location>
</feature>
<feature type="signal peptide" evidence="2">
    <location>
        <begin position="1"/>
        <end position="22"/>
    </location>
</feature>
<feature type="coiled-coil region" evidence="1">
    <location>
        <begin position="185"/>
        <end position="212"/>
    </location>
</feature>
<keyword evidence="4" id="KW-1185">Reference proteome</keyword>
<keyword evidence="1" id="KW-0175">Coiled coil</keyword>